<dbReference type="InterPro" id="IPR008984">
    <property type="entry name" value="SMAD_FHA_dom_sf"/>
</dbReference>
<dbReference type="SUPFAM" id="SSF49879">
    <property type="entry name" value="SMAD/FHA domain"/>
    <property type="match status" value="1"/>
</dbReference>
<evidence type="ECO:0000256" key="1">
    <source>
        <dbReference type="SAM" id="Phobius"/>
    </source>
</evidence>
<name>A0A445DDY0_ARAHY</name>
<evidence type="ECO:0008006" key="4">
    <source>
        <dbReference type="Google" id="ProtNLM"/>
    </source>
</evidence>
<reference evidence="2 3" key="1">
    <citation type="submission" date="2019-01" db="EMBL/GenBank/DDBJ databases">
        <title>Sequencing of cultivated peanut Arachis hypogaea provides insights into genome evolution and oil improvement.</title>
        <authorList>
            <person name="Chen X."/>
        </authorList>
    </citation>
    <scope>NUCLEOTIDE SEQUENCE [LARGE SCALE GENOMIC DNA]</scope>
    <source>
        <strain evidence="3">cv. Fuhuasheng</strain>
        <tissue evidence="2">Leaves</tissue>
    </source>
</reference>
<keyword evidence="1" id="KW-0812">Transmembrane</keyword>
<accession>A0A445DDY0</accession>
<keyword evidence="3" id="KW-1185">Reference proteome</keyword>
<proteinExistence type="predicted"/>
<dbReference type="PANTHER" id="PTHR47458">
    <property type="entry name" value="SMAD/FHA DOMAIN-CONTAINING PROTEIN"/>
    <property type="match status" value="1"/>
</dbReference>
<keyword evidence="1" id="KW-0472">Membrane</keyword>
<evidence type="ECO:0000313" key="2">
    <source>
        <dbReference type="EMBL" id="RYR61388.1"/>
    </source>
</evidence>
<evidence type="ECO:0000313" key="3">
    <source>
        <dbReference type="Proteomes" id="UP000289738"/>
    </source>
</evidence>
<keyword evidence="1" id="KW-1133">Transmembrane helix</keyword>
<protein>
    <recommendedName>
        <fullName evidence="4">FHA domain-containing protein</fullName>
    </recommendedName>
</protein>
<dbReference type="Proteomes" id="UP000289738">
    <property type="component" value="Chromosome A04"/>
</dbReference>
<dbReference type="Gene3D" id="2.60.200.20">
    <property type="match status" value="1"/>
</dbReference>
<feature type="transmembrane region" description="Helical" evidence="1">
    <location>
        <begin position="168"/>
        <end position="189"/>
    </location>
</feature>
<comment type="caution">
    <text evidence="2">The sequence shown here is derived from an EMBL/GenBank/DDBJ whole genome shotgun (WGS) entry which is preliminary data.</text>
</comment>
<organism evidence="2 3">
    <name type="scientific">Arachis hypogaea</name>
    <name type="common">Peanut</name>
    <dbReference type="NCBI Taxonomy" id="3818"/>
    <lineage>
        <taxon>Eukaryota</taxon>
        <taxon>Viridiplantae</taxon>
        <taxon>Streptophyta</taxon>
        <taxon>Embryophyta</taxon>
        <taxon>Tracheophyta</taxon>
        <taxon>Spermatophyta</taxon>
        <taxon>Magnoliopsida</taxon>
        <taxon>eudicotyledons</taxon>
        <taxon>Gunneridae</taxon>
        <taxon>Pentapetalae</taxon>
        <taxon>rosids</taxon>
        <taxon>fabids</taxon>
        <taxon>Fabales</taxon>
        <taxon>Fabaceae</taxon>
        <taxon>Papilionoideae</taxon>
        <taxon>50 kb inversion clade</taxon>
        <taxon>dalbergioids sensu lato</taxon>
        <taxon>Dalbergieae</taxon>
        <taxon>Pterocarpus clade</taxon>
        <taxon>Arachis</taxon>
    </lineage>
</organism>
<dbReference type="STRING" id="3818.A0A445DDY0"/>
<gene>
    <name evidence="2" type="ORF">Ahy_A04g018561</name>
</gene>
<dbReference type="EMBL" id="SDMP01000004">
    <property type="protein sequence ID" value="RYR61388.1"/>
    <property type="molecule type" value="Genomic_DNA"/>
</dbReference>
<dbReference type="PANTHER" id="PTHR47458:SF1">
    <property type="entry name" value="SMAD_FHA DOMAIN-CONTAINING PROTEIN"/>
    <property type="match status" value="1"/>
</dbReference>
<dbReference type="AlphaFoldDB" id="A0A445DDY0"/>
<sequence length="199" mass="22109">MVDSDQGINILLTANEHCIGRLVDDVRFQIDSNNISANHCTIYRMSVKKNGPAVKVCRGDIISFAAPPQHDLTFSFVYREVLLSSPVPDNAAAKRKAEGCASESKRLKGLGIGAPKVPFFLDDYINLKGCNILSTVNSSFLTLLFPHVNCILSYSWQELRKQSENQVVLIDTFCVMTTVLLLIVMKVYVTDVFSIYVLS</sequence>